<dbReference type="AlphaFoldDB" id="A0A6G9ZDM2"/>
<accession>A0A6G9ZDM2</accession>
<dbReference type="RefSeq" id="WP_167491038.1">
    <property type="nucleotide sequence ID" value="NZ_CP046173.1"/>
</dbReference>
<evidence type="ECO:0000313" key="2">
    <source>
        <dbReference type="Proteomes" id="UP000500953"/>
    </source>
</evidence>
<name>A0A6G9ZDM2_9NOCA</name>
<proteinExistence type="predicted"/>
<dbReference type="Proteomes" id="UP000500953">
    <property type="component" value="Chromosome"/>
</dbReference>
<reference evidence="1 2" key="1">
    <citation type="journal article" date="2019" name="ACS Chem. Biol.">
        <title>Identification and Mobilization of a Cryptic Antibiotic Biosynthesis Gene Locus from a Human-Pathogenic Nocardia Isolate.</title>
        <authorList>
            <person name="Herisse M."/>
            <person name="Ishida K."/>
            <person name="Porter J.L."/>
            <person name="Howden B."/>
            <person name="Hertweck C."/>
            <person name="Stinear T.P."/>
            <person name="Pidot S.J."/>
        </authorList>
    </citation>
    <scope>NUCLEOTIDE SEQUENCE [LARGE SCALE GENOMIC DNA]</scope>
    <source>
        <strain evidence="1 2">AUSMDU00012715</strain>
    </source>
</reference>
<dbReference type="EMBL" id="CP046173">
    <property type="protein sequence ID" value="QIS23719.1"/>
    <property type="molecule type" value="Genomic_DNA"/>
</dbReference>
<gene>
    <name evidence="1" type="ORF">F6W96_41005</name>
</gene>
<organism evidence="1 2">
    <name type="scientific">Nocardia terpenica</name>
    <dbReference type="NCBI Taxonomy" id="455432"/>
    <lineage>
        <taxon>Bacteria</taxon>
        <taxon>Bacillati</taxon>
        <taxon>Actinomycetota</taxon>
        <taxon>Actinomycetes</taxon>
        <taxon>Mycobacteriales</taxon>
        <taxon>Nocardiaceae</taxon>
        <taxon>Nocardia</taxon>
    </lineage>
</organism>
<sequence length="371" mass="40193">MPVIENRGDTAAVPGATLAAPMLVQALTALGLAAIAEHYGDQVRIWCSPDAWHIGGVDDPVELVRAHAAAHRGARWLTATVPGSRTEVMTASWPTVSEEQFAQAWQLRHELLDDLDPLTRQLVAGIGQVEPPAPDIRVPSRVRVRPGEPVELPEVVRIRRWRDTGSAWDTIPVQRGNNIIRRLAALAVASSEDPHGVADMAFPVGAWAPRNEPVTNSAAWCALWALTQLSVIAHRDTHPAFAARVTVRTGDNRDTEVTIPARRYTAVGHRGTRTDGLLYLPIIARPLTLAGVRTVLMSEHLATLSAFAEDTPAAAALDTNPTAAHLAAAVAREYLRGRGVAAVARWRLHVMIDAPRVEFRVTNANTITTHP</sequence>
<protein>
    <submittedName>
        <fullName evidence="1">Uncharacterized protein</fullName>
    </submittedName>
</protein>
<evidence type="ECO:0000313" key="1">
    <source>
        <dbReference type="EMBL" id="QIS23719.1"/>
    </source>
</evidence>